<keyword evidence="2" id="KW-1185">Reference proteome</keyword>
<dbReference type="EMBL" id="CM037017">
    <property type="protein sequence ID" value="KAH7676683.1"/>
    <property type="molecule type" value="Genomic_DNA"/>
</dbReference>
<evidence type="ECO:0000313" key="2">
    <source>
        <dbReference type="Proteomes" id="UP000827976"/>
    </source>
</evidence>
<protein>
    <submittedName>
        <fullName evidence="1">GPN-loop GTPase 1 protein</fullName>
    </submittedName>
</protein>
<reference evidence="2" key="1">
    <citation type="journal article" date="2022" name="Nat. Commun.">
        <title>Chromosome evolution and the genetic basis of agronomically important traits in greater yam.</title>
        <authorList>
            <person name="Bredeson J.V."/>
            <person name="Lyons J.B."/>
            <person name="Oniyinde I.O."/>
            <person name="Okereke N.R."/>
            <person name="Kolade O."/>
            <person name="Nnabue I."/>
            <person name="Nwadili C.O."/>
            <person name="Hribova E."/>
            <person name="Parker M."/>
            <person name="Nwogha J."/>
            <person name="Shu S."/>
            <person name="Carlson J."/>
            <person name="Kariba R."/>
            <person name="Muthemba S."/>
            <person name="Knop K."/>
            <person name="Barton G.J."/>
            <person name="Sherwood A.V."/>
            <person name="Lopez-Montes A."/>
            <person name="Asiedu R."/>
            <person name="Jamnadass R."/>
            <person name="Muchugi A."/>
            <person name="Goodstein D."/>
            <person name="Egesi C.N."/>
            <person name="Featherston J."/>
            <person name="Asfaw A."/>
            <person name="Simpson G.G."/>
            <person name="Dolezel J."/>
            <person name="Hendre P.S."/>
            <person name="Van Deynze A."/>
            <person name="Kumar P.L."/>
            <person name="Obidiegwu J.E."/>
            <person name="Bhattacharjee R."/>
            <person name="Rokhsar D.S."/>
        </authorList>
    </citation>
    <scope>NUCLEOTIDE SEQUENCE [LARGE SCALE GENOMIC DNA]</scope>
    <source>
        <strain evidence="2">cv. TDa95/00328</strain>
    </source>
</reference>
<evidence type="ECO:0000313" key="1">
    <source>
        <dbReference type="EMBL" id="KAH7676683.1"/>
    </source>
</evidence>
<sequence length="76" mass="9075">MDIRELISLDDVMEELGMRSNGGLIYCMEHLKENLDDWLAEELDNYLDDDYLGFYYPGEFSRGLKIKRIHEAFYFV</sequence>
<comment type="caution">
    <text evidence="1">The sequence shown here is derived from an EMBL/GenBank/DDBJ whole genome shotgun (WGS) entry which is preliminary data.</text>
</comment>
<gene>
    <name evidence="1" type="ORF">IHE45_07G033000</name>
</gene>
<dbReference type="Proteomes" id="UP000827976">
    <property type="component" value="Chromosome 7"/>
</dbReference>
<proteinExistence type="predicted"/>
<name>A0ACB7VQN0_DIOAL</name>
<accession>A0ACB7VQN0</accession>
<organism evidence="1 2">
    <name type="scientific">Dioscorea alata</name>
    <name type="common">Purple yam</name>
    <dbReference type="NCBI Taxonomy" id="55571"/>
    <lineage>
        <taxon>Eukaryota</taxon>
        <taxon>Viridiplantae</taxon>
        <taxon>Streptophyta</taxon>
        <taxon>Embryophyta</taxon>
        <taxon>Tracheophyta</taxon>
        <taxon>Spermatophyta</taxon>
        <taxon>Magnoliopsida</taxon>
        <taxon>Liliopsida</taxon>
        <taxon>Dioscoreales</taxon>
        <taxon>Dioscoreaceae</taxon>
        <taxon>Dioscorea</taxon>
    </lineage>
</organism>